<evidence type="ECO:0000313" key="2">
    <source>
        <dbReference type="EMBL" id="SQA78888.1"/>
    </source>
</evidence>
<name>A0A2X2RCN7_CAPOC</name>
<protein>
    <recommendedName>
        <fullName evidence="4">Lipoprotein</fullName>
    </recommendedName>
</protein>
<proteinExistence type="predicted"/>
<accession>A0A2X2RCN7</accession>
<dbReference type="PROSITE" id="PS51257">
    <property type="entry name" value="PROKAR_LIPOPROTEIN"/>
    <property type="match status" value="1"/>
</dbReference>
<dbReference type="Proteomes" id="UP000249891">
    <property type="component" value="Unassembled WGS sequence"/>
</dbReference>
<feature type="chain" id="PRO_5016109685" description="Lipoprotein" evidence="1">
    <location>
        <begin position="19"/>
        <end position="177"/>
    </location>
</feature>
<evidence type="ECO:0000313" key="3">
    <source>
        <dbReference type="Proteomes" id="UP000249891"/>
    </source>
</evidence>
<reference evidence="2 3" key="1">
    <citation type="submission" date="2018-06" db="EMBL/GenBank/DDBJ databases">
        <authorList>
            <consortium name="Pathogen Informatics"/>
            <person name="Doyle S."/>
        </authorList>
    </citation>
    <scope>NUCLEOTIDE SEQUENCE [LARGE SCALE GENOMIC DNA]</scope>
    <source>
        <strain evidence="2 3">NCTC11546</strain>
    </source>
</reference>
<sequence>MKFYFCFLALSLALVACNDNGNQLTPEQKEAKLQHKLDSIAEIKFSEIVKEDVDSYPIFRGVCDTATTKIGQKECFERTFTTLFQERLKKAPYEVTEPVTDRVLLNIKVDNTGKIVLIGIEANDKTKELLSTDSETFEDSLRANLSALSEQDAIVPATKNGLNVSTQFNLPIEINVK</sequence>
<organism evidence="2 3">
    <name type="scientific">Capnocytophaga ochracea</name>
    <dbReference type="NCBI Taxonomy" id="1018"/>
    <lineage>
        <taxon>Bacteria</taxon>
        <taxon>Pseudomonadati</taxon>
        <taxon>Bacteroidota</taxon>
        <taxon>Flavobacteriia</taxon>
        <taxon>Flavobacteriales</taxon>
        <taxon>Flavobacteriaceae</taxon>
        <taxon>Capnocytophaga</taxon>
    </lineage>
</organism>
<evidence type="ECO:0008006" key="4">
    <source>
        <dbReference type="Google" id="ProtNLM"/>
    </source>
</evidence>
<evidence type="ECO:0000256" key="1">
    <source>
        <dbReference type="SAM" id="SignalP"/>
    </source>
</evidence>
<dbReference type="AlphaFoldDB" id="A0A2X2RCN7"/>
<dbReference type="EMBL" id="UARG01000017">
    <property type="protein sequence ID" value="SQA78888.1"/>
    <property type="molecule type" value="Genomic_DNA"/>
</dbReference>
<gene>
    <name evidence="2" type="ORF">NCTC11546_02137</name>
</gene>
<feature type="signal peptide" evidence="1">
    <location>
        <begin position="1"/>
        <end position="18"/>
    </location>
</feature>
<keyword evidence="1" id="KW-0732">Signal</keyword>
<dbReference type="RefSeq" id="WP_009410747.1">
    <property type="nucleotide sequence ID" value="NZ_UARG01000017.1"/>
</dbReference>